<reference evidence="2 3" key="1">
    <citation type="journal article" date="2004" name="Emerg. Infect. Dis.">
        <title>Amoebae-resisting bacteria isolated from human nasal swabs by amoebal coculture.</title>
        <authorList>
            <person name="Greub G."/>
            <person name="La Scola B."/>
            <person name="Raoult D."/>
        </authorList>
    </citation>
    <scope>NUCLEOTIDE SEQUENCE [LARGE SCALE GENOMIC DNA]</scope>
    <source>
        <strain evidence="2 3">CCUG 51329</strain>
    </source>
</reference>
<dbReference type="AlphaFoldDB" id="A0A3D9B6M6"/>
<feature type="region of interest" description="Disordered" evidence="1">
    <location>
        <begin position="1"/>
        <end position="23"/>
    </location>
</feature>
<accession>A0A3D9B6M6</accession>
<organism evidence="2 3">
    <name type="scientific">Candidatus Chryseobacterium massiliense</name>
    <dbReference type="NCBI Taxonomy" id="204089"/>
    <lineage>
        <taxon>Bacteria</taxon>
        <taxon>Pseudomonadati</taxon>
        <taxon>Bacteroidota</taxon>
        <taxon>Flavobacteriia</taxon>
        <taxon>Flavobacteriales</taxon>
        <taxon>Weeksellaceae</taxon>
        <taxon>Chryseobacterium group</taxon>
        <taxon>Chryseobacterium</taxon>
    </lineage>
</organism>
<dbReference type="Proteomes" id="UP000256924">
    <property type="component" value="Unassembled WGS sequence"/>
</dbReference>
<dbReference type="EMBL" id="QNVU01000018">
    <property type="protein sequence ID" value="REC49294.1"/>
    <property type="molecule type" value="Genomic_DNA"/>
</dbReference>
<evidence type="ECO:0000313" key="2">
    <source>
        <dbReference type="EMBL" id="REC49294.1"/>
    </source>
</evidence>
<proteinExistence type="predicted"/>
<name>A0A3D9B6M6_9FLAO</name>
<feature type="compositionally biased region" description="Polar residues" evidence="1">
    <location>
        <begin position="1"/>
        <end position="20"/>
    </location>
</feature>
<gene>
    <name evidence="2" type="ORF">DRF68_10410</name>
</gene>
<sequence length="68" mass="7951">MFLTNKRSFLSSANSRTEWNGSEEEENILADFLVSKYDSAQLEEFFSKRFFGFGADRFSKIVINKIKK</sequence>
<comment type="caution">
    <text evidence="2">The sequence shown here is derived from an EMBL/GenBank/DDBJ whole genome shotgun (WGS) entry which is preliminary data.</text>
</comment>
<evidence type="ECO:0000313" key="3">
    <source>
        <dbReference type="Proteomes" id="UP000256924"/>
    </source>
</evidence>
<protein>
    <submittedName>
        <fullName evidence="2">Uncharacterized protein</fullName>
    </submittedName>
</protein>
<evidence type="ECO:0000256" key="1">
    <source>
        <dbReference type="SAM" id="MobiDB-lite"/>
    </source>
</evidence>
<keyword evidence="3" id="KW-1185">Reference proteome</keyword>